<sequence length="172" mass="19033">MRDQIRDNRNEMRDQTTDNRNIQIKADNEDEVNEMTDQMTDNEAKVGCLGFDEEENLLIQVGDTVSVEEEAMDVRDLMETLGVLGAVLMGEKFVFDSISMRNLYSSAGIFQVCDDKGVSIVMKDAKDAGLACGIGQVQNGLETGVKGTRITALERDQILANLLSIQESQYGD</sequence>
<proteinExistence type="predicted"/>
<dbReference type="Proteomes" id="UP000092444">
    <property type="component" value="Unassembled WGS sequence"/>
</dbReference>
<dbReference type="STRING" id="37546.A0A1B0GDA5"/>
<keyword evidence="2" id="KW-1185">Reference proteome</keyword>
<evidence type="ECO:0000313" key="2">
    <source>
        <dbReference type="Proteomes" id="UP000092444"/>
    </source>
</evidence>
<accession>A0A1B0GDA5</accession>
<name>A0A1B0GDA5_GLOMM</name>
<protein>
    <submittedName>
        <fullName evidence="1">Uncharacterized protein</fullName>
    </submittedName>
</protein>
<dbReference type="AlphaFoldDB" id="A0A1B0GDA5"/>
<dbReference type="VEuPathDB" id="VectorBase:GMOY011280"/>
<dbReference type="EMBL" id="CCAG010015689">
    <property type="status" value="NOT_ANNOTATED_CDS"/>
    <property type="molecule type" value="Genomic_DNA"/>
</dbReference>
<dbReference type="PhylomeDB" id="A0A1B0GDA5"/>
<reference evidence="1" key="1">
    <citation type="submission" date="2020-05" db="UniProtKB">
        <authorList>
            <consortium name="EnsemblMetazoa"/>
        </authorList>
    </citation>
    <scope>IDENTIFICATION</scope>
    <source>
        <strain evidence="1">Yale</strain>
    </source>
</reference>
<organism evidence="1 2">
    <name type="scientific">Glossina morsitans morsitans</name>
    <name type="common">Savannah tsetse fly</name>
    <dbReference type="NCBI Taxonomy" id="37546"/>
    <lineage>
        <taxon>Eukaryota</taxon>
        <taxon>Metazoa</taxon>
        <taxon>Ecdysozoa</taxon>
        <taxon>Arthropoda</taxon>
        <taxon>Hexapoda</taxon>
        <taxon>Insecta</taxon>
        <taxon>Pterygota</taxon>
        <taxon>Neoptera</taxon>
        <taxon>Endopterygota</taxon>
        <taxon>Diptera</taxon>
        <taxon>Brachycera</taxon>
        <taxon>Muscomorpha</taxon>
        <taxon>Hippoboscoidea</taxon>
        <taxon>Glossinidae</taxon>
        <taxon>Glossina</taxon>
    </lineage>
</organism>
<dbReference type="EnsemblMetazoa" id="GMOY011280-RA">
    <property type="protein sequence ID" value="GMOY011280-PA"/>
    <property type="gene ID" value="GMOY011280"/>
</dbReference>
<evidence type="ECO:0000313" key="1">
    <source>
        <dbReference type="EnsemblMetazoa" id="GMOY011280-PA"/>
    </source>
</evidence>